<dbReference type="GO" id="GO:0000976">
    <property type="term" value="F:transcription cis-regulatory region binding"/>
    <property type="evidence" value="ECO:0007669"/>
    <property type="project" value="TreeGrafter"/>
</dbReference>
<dbReference type="CDD" id="cd00383">
    <property type="entry name" value="trans_reg_C"/>
    <property type="match status" value="1"/>
</dbReference>
<dbReference type="PANTHER" id="PTHR48111:SF1">
    <property type="entry name" value="TWO-COMPONENT RESPONSE REGULATOR ORR33"/>
    <property type="match status" value="1"/>
</dbReference>
<dbReference type="EMBL" id="DSVI01000005">
    <property type="protein sequence ID" value="HGT47349.1"/>
    <property type="molecule type" value="Genomic_DNA"/>
</dbReference>
<evidence type="ECO:0000259" key="8">
    <source>
        <dbReference type="PROSITE" id="PS50110"/>
    </source>
</evidence>
<comment type="caution">
    <text evidence="10">The sequence shown here is derived from an EMBL/GenBank/DDBJ whole genome shotgun (WGS) entry which is preliminary data.</text>
</comment>
<dbReference type="PROSITE" id="PS51755">
    <property type="entry name" value="OMPR_PHOB"/>
    <property type="match status" value="1"/>
</dbReference>
<dbReference type="Gene3D" id="3.40.50.2300">
    <property type="match status" value="1"/>
</dbReference>
<dbReference type="InterPro" id="IPR011006">
    <property type="entry name" value="CheY-like_superfamily"/>
</dbReference>
<feature type="DNA-binding region" description="OmpR/PhoB-type" evidence="7">
    <location>
        <begin position="137"/>
        <end position="236"/>
    </location>
</feature>
<evidence type="ECO:0000313" key="10">
    <source>
        <dbReference type="EMBL" id="HGT47349.1"/>
    </source>
</evidence>
<dbReference type="PANTHER" id="PTHR48111">
    <property type="entry name" value="REGULATOR OF RPOS"/>
    <property type="match status" value="1"/>
</dbReference>
<dbReference type="SUPFAM" id="SSF52172">
    <property type="entry name" value="CheY-like"/>
    <property type="match status" value="1"/>
</dbReference>
<evidence type="ECO:0000256" key="1">
    <source>
        <dbReference type="ARBA" id="ARBA00022553"/>
    </source>
</evidence>
<gene>
    <name evidence="10" type="ORF">ENS56_04900</name>
</gene>
<dbReference type="SMART" id="SM00862">
    <property type="entry name" value="Trans_reg_C"/>
    <property type="match status" value="1"/>
</dbReference>
<dbReference type="InterPro" id="IPR039420">
    <property type="entry name" value="WalR-like"/>
</dbReference>
<dbReference type="GO" id="GO:0000156">
    <property type="term" value="F:phosphorelay response regulator activity"/>
    <property type="evidence" value="ECO:0007669"/>
    <property type="project" value="TreeGrafter"/>
</dbReference>
<evidence type="ECO:0000256" key="7">
    <source>
        <dbReference type="PROSITE-ProRule" id="PRU01091"/>
    </source>
</evidence>
<evidence type="ECO:0000256" key="2">
    <source>
        <dbReference type="ARBA" id="ARBA00023012"/>
    </source>
</evidence>
<dbReference type="InterPro" id="IPR001789">
    <property type="entry name" value="Sig_transdc_resp-reg_receiver"/>
</dbReference>
<keyword evidence="1 6" id="KW-0597">Phosphoprotein</keyword>
<name>A0A832G0T0_9BACT</name>
<keyword evidence="2" id="KW-0902">Two-component regulatory system</keyword>
<protein>
    <submittedName>
        <fullName evidence="10">Response regulator transcription factor</fullName>
    </submittedName>
</protein>
<evidence type="ECO:0000259" key="9">
    <source>
        <dbReference type="PROSITE" id="PS51755"/>
    </source>
</evidence>
<proteinExistence type="predicted"/>
<dbReference type="CDD" id="cd17574">
    <property type="entry name" value="REC_OmpR"/>
    <property type="match status" value="1"/>
</dbReference>
<evidence type="ECO:0000256" key="5">
    <source>
        <dbReference type="ARBA" id="ARBA00023163"/>
    </source>
</evidence>
<feature type="modified residue" description="4-aspartylphosphate" evidence="6">
    <location>
        <position position="59"/>
    </location>
</feature>
<dbReference type="AlphaFoldDB" id="A0A832G0T0"/>
<dbReference type="InterPro" id="IPR016032">
    <property type="entry name" value="Sig_transdc_resp-reg_C-effctor"/>
</dbReference>
<dbReference type="PROSITE" id="PS50110">
    <property type="entry name" value="RESPONSE_REGULATORY"/>
    <property type="match status" value="1"/>
</dbReference>
<dbReference type="InterPro" id="IPR036388">
    <property type="entry name" value="WH-like_DNA-bd_sf"/>
</dbReference>
<dbReference type="Pfam" id="PF00486">
    <property type="entry name" value="Trans_reg_C"/>
    <property type="match status" value="1"/>
</dbReference>
<dbReference type="InterPro" id="IPR001867">
    <property type="entry name" value="OmpR/PhoB-type_DNA-bd"/>
</dbReference>
<dbReference type="Pfam" id="PF00072">
    <property type="entry name" value="Response_reg"/>
    <property type="match status" value="1"/>
</dbReference>
<dbReference type="SUPFAM" id="SSF46894">
    <property type="entry name" value="C-terminal effector domain of the bipartite response regulators"/>
    <property type="match status" value="1"/>
</dbReference>
<evidence type="ECO:0000256" key="4">
    <source>
        <dbReference type="ARBA" id="ARBA00023125"/>
    </source>
</evidence>
<feature type="domain" description="Response regulatory" evidence="8">
    <location>
        <begin position="10"/>
        <end position="124"/>
    </location>
</feature>
<evidence type="ECO:0000256" key="6">
    <source>
        <dbReference type="PROSITE-ProRule" id="PRU00169"/>
    </source>
</evidence>
<dbReference type="GO" id="GO:0006355">
    <property type="term" value="P:regulation of DNA-templated transcription"/>
    <property type="evidence" value="ECO:0007669"/>
    <property type="project" value="InterPro"/>
</dbReference>
<keyword evidence="3" id="KW-0805">Transcription regulation</keyword>
<dbReference type="GO" id="GO:0005829">
    <property type="term" value="C:cytosol"/>
    <property type="evidence" value="ECO:0007669"/>
    <property type="project" value="TreeGrafter"/>
</dbReference>
<dbReference type="Gene3D" id="1.10.10.10">
    <property type="entry name" value="Winged helix-like DNA-binding domain superfamily/Winged helix DNA-binding domain"/>
    <property type="match status" value="1"/>
</dbReference>
<accession>A0A832G0T0</accession>
<reference evidence="10" key="1">
    <citation type="journal article" date="2020" name="mSystems">
        <title>Genome- and Community-Level Interaction Insights into Carbon Utilization and Element Cycling Functions of Hydrothermarchaeota in Hydrothermal Sediment.</title>
        <authorList>
            <person name="Zhou Z."/>
            <person name="Liu Y."/>
            <person name="Xu W."/>
            <person name="Pan J."/>
            <person name="Luo Z.H."/>
            <person name="Li M."/>
        </authorList>
    </citation>
    <scope>NUCLEOTIDE SEQUENCE [LARGE SCALE GENOMIC DNA]</scope>
    <source>
        <strain evidence="10">SpSt-500</strain>
    </source>
</reference>
<organism evidence="10">
    <name type="scientific">Ignavibacterium album</name>
    <dbReference type="NCBI Taxonomy" id="591197"/>
    <lineage>
        <taxon>Bacteria</taxon>
        <taxon>Pseudomonadati</taxon>
        <taxon>Ignavibacteriota</taxon>
        <taxon>Ignavibacteria</taxon>
        <taxon>Ignavibacteriales</taxon>
        <taxon>Ignavibacteriaceae</taxon>
        <taxon>Ignavibacterium</taxon>
    </lineage>
</organism>
<dbReference type="GO" id="GO:0032993">
    <property type="term" value="C:protein-DNA complex"/>
    <property type="evidence" value="ECO:0007669"/>
    <property type="project" value="TreeGrafter"/>
</dbReference>
<dbReference type="FunFam" id="3.40.50.2300:FF:000001">
    <property type="entry name" value="DNA-binding response regulator PhoB"/>
    <property type="match status" value="1"/>
</dbReference>
<keyword evidence="4 7" id="KW-0238">DNA-binding</keyword>
<feature type="domain" description="OmpR/PhoB-type" evidence="9">
    <location>
        <begin position="137"/>
        <end position="236"/>
    </location>
</feature>
<dbReference type="SMART" id="SM00448">
    <property type="entry name" value="REC"/>
    <property type="match status" value="1"/>
</dbReference>
<dbReference type="Gene3D" id="6.10.250.690">
    <property type="match status" value="1"/>
</dbReference>
<sequence length="240" mass="28024">MNDENILTAKILLVEDEESLAKGLEYNLSEEGYQVDIAKDGKQAIEMFDKNNYDVVVLDIMLPYKNGFEVAEHIRDKNPKMPILMLTARTSVDDRVKGLEIGADDYITKPFHLKELLLRIEGMLRRKSWYIKSVSSNPVYQFGKNELNFENLRCKHGKHEFQLTHFEAILMKYLIENKGRIISRKELLENVWNLNPEVETRTVDIFISRLRKYFEDDPSNPVYIKSVRGSGYIFEPGQKD</sequence>
<keyword evidence="5" id="KW-0804">Transcription</keyword>
<evidence type="ECO:0000256" key="3">
    <source>
        <dbReference type="ARBA" id="ARBA00023015"/>
    </source>
</evidence>